<evidence type="ECO:0000313" key="2">
    <source>
        <dbReference type="Proteomes" id="UP000663801"/>
    </source>
</evidence>
<dbReference type="Pfam" id="PF10604">
    <property type="entry name" value="Polyketide_cyc2"/>
    <property type="match status" value="1"/>
</dbReference>
<dbReference type="AlphaFoldDB" id="A0A938YH48"/>
<sequence>MTVRVEASVVLRTDVHTAFAAVIDLPFQERWIVATTLYPLESAVPQPEVGSRLAAFTGVSGIGFLDIMEVTVYDPPHRWHTAHQAAFVQGLGIFEVTDLGDGTSRMVWAEELTLPFGILGRIGWPLVAPLARFSLQLSLNRLARLVDRGILPDSVTTRPLP</sequence>
<accession>A0A938YH48</accession>
<name>A0A938YH48_9ACTN</name>
<gene>
    <name evidence="1" type="ORF">JL107_00790</name>
</gene>
<dbReference type="Gene3D" id="3.30.530.20">
    <property type="match status" value="1"/>
</dbReference>
<dbReference type="Proteomes" id="UP000663801">
    <property type="component" value="Unassembled WGS sequence"/>
</dbReference>
<keyword evidence="2" id="KW-1185">Reference proteome</keyword>
<reference evidence="1" key="1">
    <citation type="submission" date="2021-01" db="EMBL/GenBank/DDBJ databases">
        <title>KCTC 19127 draft genome.</title>
        <authorList>
            <person name="An D."/>
        </authorList>
    </citation>
    <scope>NUCLEOTIDE SEQUENCE</scope>
    <source>
        <strain evidence="1">KCTC 19127</strain>
    </source>
</reference>
<dbReference type="CDD" id="cd07812">
    <property type="entry name" value="SRPBCC"/>
    <property type="match status" value="1"/>
</dbReference>
<dbReference type="EMBL" id="JAERWL010000001">
    <property type="protein sequence ID" value="MBM9474969.1"/>
    <property type="molecule type" value="Genomic_DNA"/>
</dbReference>
<evidence type="ECO:0000313" key="1">
    <source>
        <dbReference type="EMBL" id="MBM9474969.1"/>
    </source>
</evidence>
<dbReference type="SUPFAM" id="SSF55961">
    <property type="entry name" value="Bet v1-like"/>
    <property type="match status" value="1"/>
</dbReference>
<protein>
    <submittedName>
        <fullName evidence="1">SRPBCC family protein</fullName>
    </submittedName>
</protein>
<dbReference type="RefSeq" id="WP_205255118.1">
    <property type="nucleotide sequence ID" value="NZ_BAAAPV010000001.1"/>
</dbReference>
<dbReference type="InterPro" id="IPR019587">
    <property type="entry name" value="Polyketide_cyclase/dehydratase"/>
</dbReference>
<proteinExistence type="predicted"/>
<organism evidence="1 2">
    <name type="scientific">Nakamurella flavida</name>
    <dbReference type="NCBI Taxonomy" id="363630"/>
    <lineage>
        <taxon>Bacteria</taxon>
        <taxon>Bacillati</taxon>
        <taxon>Actinomycetota</taxon>
        <taxon>Actinomycetes</taxon>
        <taxon>Nakamurellales</taxon>
        <taxon>Nakamurellaceae</taxon>
        <taxon>Nakamurella</taxon>
    </lineage>
</organism>
<comment type="caution">
    <text evidence="1">The sequence shown here is derived from an EMBL/GenBank/DDBJ whole genome shotgun (WGS) entry which is preliminary data.</text>
</comment>
<dbReference type="InterPro" id="IPR023393">
    <property type="entry name" value="START-like_dom_sf"/>
</dbReference>